<dbReference type="EMBL" id="MN739647">
    <property type="protein sequence ID" value="QHT18047.1"/>
    <property type="molecule type" value="Genomic_DNA"/>
</dbReference>
<accession>A0A6C0DN70</accession>
<sequence>MNTNSNTKPHILGALHCFFIDSRQIRAVQRLEPKVIDQIIAVMDNHFLQFSGVFAYNFIQFLGNQGRMISLFI</sequence>
<evidence type="ECO:0000313" key="1">
    <source>
        <dbReference type="EMBL" id="QHT18047.1"/>
    </source>
</evidence>
<organism evidence="1">
    <name type="scientific">viral metagenome</name>
    <dbReference type="NCBI Taxonomy" id="1070528"/>
    <lineage>
        <taxon>unclassified sequences</taxon>
        <taxon>metagenomes</taxon>
        <taxon>organismal metagenomes</taxon>
    </lineage>
</organism>
<reference evidence="1" key="1">
    <citation type="journal article" date="2020" name="Nature">
        <title>Giant virus diversity and host interactions through global metagenomics.</title>
        <authorList>
            <person name="Schulz F."/>
            <person name="Roux S."/>
            <person name="Paez-Espino D."/>
            <person name="Jungbluth S."/>
            <person name="Walsh D.A."/>
            <person name="Denef V.J."/>
            <person name="McMahon K.D."/>
            <person name="Konstantinidis K.T."/>
            <person name="Eloe-Fadrosh E.A."/>
            <person name="Kyrpides N.C."/>
            <person name="Woyke T."/>
        </authorList>
    </citation>
    <scope>NUCLEOTIDE SEQUENCE</scope>
    <source>
        <strain evidence="1">GVMAG-M-3300023174-3</strain>
    </source>
</reference>
<protein>
    <submittedName>
        <fullName evidence="1">Uncharacterized protein</fullName>
    </submittedName>
</protein>
<name>A0A6C0DN70_9ZZZZ</name>
<dbReference type="AlphaFoldDB" id="A0A6C0DN70"/>
<proteinExistence type="predicted"/>